<evidence type="ECO:0000313" key="3">
    <source>
        <dbReference type="Proteomes" id="UP000827986"/>
    </source>
</evidence>
<keyword evidence="3" id="KW-1185">Reference proteome</keyword>
<evidence type="ECO:0000313" key="2">
    <source>
        <dbReference type="EMBL" id="KAH1176006.1"/>
    </source>
</evidence>
<dbReference type="Proteomes" id="UP000827986">
    <property type="component" value="Unassembled WGS sequence"/>
</dbReference>
<evidence type="ECO:0000256" key="1">
    <source>
        <dbReference type="SAM" id="MobiDB-lite"/>
    </source>
</evidence>
<sequence length="129" mass="13494">MEKKLPTPCPPARKTNEITHTPPMEPKASFSCHTSASQRSGYLTKGEAPGSPSLPELQPRAKGKLSAVKTVKLNSIVNASQSLGQHSSPLPAALAKPILTTQNLNDHLLSQVVAKLPSSLAAPSELGLA</sequence>
<name>A0A9D3XAI4_9SAUR</name>
<reference evidence="2" key="1">
    <citation type="submission" date="2021-09" db="EMBL/GenBank/DDBJ databases">
        <title>The genome of Mauremys mutica provides insights into the evolution of semi-aquatic lifestyle.</title>
        <authorList>
            <person name="Gong S."/>
            <person name="Gao Y."/>
        </authorList>
    </citation>
    <scope>NUCLEOTIDE SEQUENCE</scope>
    <source>
        <strain evidence="2">MM-2020</strain>
        <tissue evidence="2">Muscle</tissue>
    </source>
</reference>
<proteinExistence type="predicted"/>
<organism evidence="2 3">
    <name type="scientific">Mauremys mutica</name>
    <name type="common">yellowpond turtle</name>
    <dbReference type="NCBI Taxonomy" id="74926"/>
    <lineage>
        <taxon>Eukaryota</taxon>
        <taxon>Metazoa</taxon>
        <taxon>Chordata</taxon>
        <taxon>Craniata</taxon>
        <taxon>Vertebrata</taxon>
        <taxon>Euteleostomi</taxon>
        <taxon>Archelosauria</taxon>
        <taxon>Testudinata</taxon>
        <taxon>Testudines</taxon>
        <taxon>Cryptodira</taxon>
        <taxon>Durocryptodira</taxon>
        <taxon>Testudinoidea</taxon>
        <taxon>Geoemydidae</taxon>
        <taxon>Geoemydinae</taxon>
        <taxon>Mauremys</taxon>
    </lineage>
</organism>
<feature type="compositionally biased region" description="Polar residues" evidence="1">
    <location>
        <begin position="31"/>
        <end position="41"/>
    </location>
</feature>
<protein>
    <submittedName>
        <fullName evidence="2">Uncharacterized protein</fullName>
    </submittedName>
</protein>
<comment type="caution">
    <text evidence="2">The sequence shown here is derived from an EMBL/GenBank/DDBJ whole genome shotgun (WGS) entry which is preliminary data.</text>
</comment>
<dbReference type="EMBL" id="JAHDVG010000475">
    <property type="protein sequence ID" value="KAH1176006.1"/>
    <property type="molecule type" value="Genomic_DNA"/>
</dbReference>
<accession>A0A9D3XAI4</accession>
<gene>
    <name evidence="2" type="ORF">KIL84_020740</name>
</gene>
<dbReference type="AlphaFoldDB" id="A0A9D3XAI4"/>
<feature type="region of interest" description="Disordered" evidence="1">
    <location>
        <begin position="1"/>
        <end position="62"/>
    </location>
</feature>